<sequence length="84" mass="9571">MSVFPNPADGELNIEIDETTLKVKDGLLAGFEIHLYNNSNELVYSKKEVRNKLTIPVKQLPNGIYHLHFLHPTGSQVRHVIIQH</sequence>
<dbReference type="InterPro" id="IPR026444">
    <property type="entry name" value="Secre_tail"/>
</dbReference>
<accession>M7N3T8</accession>
<gene>
    <name evidence="2" type="ORF">ADICEAN_03004</name>
</gene>
<protein>
    <recommendedName>
        <fullName evidence="1">Secretion system C-terminal sorting domain-containing protein</fullName>
    </recommendedName>
</protein>
<proteinExistence type="predicted"/>
<dbReference type="AlphaFoldDB" id="M7N3T8"/>
<keyword evidence="3" id="KW-1185">Reference proteome</keyword>
<evidence type="ECO:0000313" key="2">
    <source>
        <dbReference type="EMBL" id="EMR01876.1"/>
    </source>
</evidence>
<evidence type="ECO:0000313" key="3">
    <source>
        <dbReference type="Proteomes" id="UP000011910"/>
    </source>
</evidence>
<name>M7N3T8_9BACT</name>
<dbReference type="OrthoDB" id="905690at2"/>
<organism evidence="2 3">
    <name type="scientific">Cesiribacter andamanensis AMV16</name>
    <dbReference type="NCBI Taxonomy" id="1279009"/>
    <lineage>
        <taxon>Bacteria</taxon>
        <taxon>Pseudomonadati</taxon>
        <taxon>Bacteroidota</taxon>
        <taxon>Cytophagia</taxon>
        <taxon>Cytophagales</taxon>
        <taxon>Cesiribacteraceae</taxon>
        <taxon>Cesiribacter</taxon>
    </lineage>
</organism>
<dbReference type="Pfam" id="PF18962">
    <property type="entry name" value="Por_Secre_tail"/>
    <property type="match status" value="1"/>
</dbReference>
<dbReference type="NCBIfam" id="TIGR04183">
    <property type="entry name" value="Por_Secre_tail"/>
    <property type="match status" value="1"/>
</dbReference>
<dbReference type="Proteomes" id="UP000011910">
    <property type="component" value="Unassembled WGS sequence"/>
</dbReference>
<evidence type="ECO:0000259" key="1">
    <source>
        <dbReference type="Pfam" id="PF18962"/>
    </source>
</evidence>
<comment type="caution">
    <text evidence="2">The sequence shown here is derived from an EMBL/GenBank/DDBJ whole genome shotgun (WGS) entry which is preliminary data.</text>
</comment>
<reference evidence="2 3" key="1">
    <citation type="journal article" date="2013" name="Genome Announc.">
        <title>Draft Genome Sequence of Cesiribacter andamanensis Strain AMV16T, Isolated from a Soil Sample from a Mud Volcano in the Andaman Islands, India.</title>
        <authorList>
            <person name="Shivaji S."/>
            <person name="Ara S."/>
            <person name="Begum Z."/>
            <person name="Srinivas T.N."/>
            <person name="Singh A."/>
            <person name="Kumar Pinnaka A."/>
        </authorList>
    </citation>
    <scope>NUCLEOTIDE SEQUENCE [LARGE SCALE GENOMIC DNA]</scope>
    <source>
        <strain evidence="2 3">AMV16</strain>
    </source>
</reference>
<dbReference type="EMBL" id="AODQ01000085">
    <property type="protein sequence ID" value="EMR01876.1"/>
    <property type="molecule type" value="Genomic_DNA"/>
</dbReference>
<feature type="domain" description="Secretion system C-terminal sorting" evidence="1">
    <location>
        <begin position="3"/>
        <end position="82"/>
    </location>
</feature>